<dbReference type="PANTHER" id="PTHR14859">
    <property type="entry name" value="CALCOFLUOR WHITE HYPERSENSITIVE PROTEIN PRECURSOR"/>
    <property type="match status" value="1"/>
</dbReference>
<dbReference type="EMBL" id="JAXOJX010000037">
    <property type="protein sequence ID" value="MDZ5459026.1"/>
    <property type="molecule type" value="Genomic_DNA"/>
</dbReference>
<dbReference type="SUPFAM" id="SSF56219">
    <property type="entry name" value="DNase I-like"/>
    <property type="match status" value="1"/>
</dbReference>
<evidence type="ECO:0000313" key="3">
    <source>
        <dbReference type="Proteomes" id="UP001293718"/>
    </source>
</evidence>
<dbReference type="GO" id="GO:0004519">
    <property type="term" value="F:endonuclease activity"/>
    <property type="evidence" value="ECO:0007669"/>
    <property type="project" value="UniProtKB-KW"/>
</dbReference>
<keyword evidence="2" id="KW-0378">Hydrolase</keyword>
<dbReference type="InterPro" id="IPR005135">
    <property type="entry name" value="Endo/exonuclease/phosphatase"/>
</dbReference>
<accession>A0ABU5IJF9</accession>
<dbReference type="PANTHER" id="PTHR14859:SF0">
    <property type="entry name" value="ENDONUCLEASE_EXONUCLEASE_PHOSPHATASE FAMILY PROTEIN, EXPRESSED"/>
    <property type="match status" value="1"/>
</dbReference>
<evidence type="ECO:0000259" key="1">
    <source>
        <dbReference type="Pfam" id="PF03372"/>
    </source>
</evidence>
<dbReference type="InterPro" id="IPR036691">
    <property type="entry name" value="Endo/exonu/phosph_ase_sf"/>
</dbReference>
<dbReference type="Proteomes" id="UP001293718">
    <property type="component" value="Unassembled WGS sequence"/>
</dbReference>
<keyword evidence="2" id="KW-0540">Nuclease</keyword>
<organism evidence="2 3">
    <name type="scientific">Azohydromonas lata</name>
    <dbReference type="NCBI Taxonomy" id="45677"/>
    <lineage>
        <taxon>Bacteria</taxon>
        <taxon>Pseudomonadati</taxon>
        <taxon>Pseudomonadota</taxon>
        <taxon>Betaproteobacteria</taxon>
        <taxon>Burkholderiales</taxon>
        <taxon>Sphaerotilaceae</taxon>
        <taxon>Azohydromonas</taxon>
    </lineage>
</organism>
<dbReference type="Gene3D" id="3.60.10.10">
    <property type="entry name" value="Endonuclease/exonuclease/phosphatase"/>
    <property type="match status" value="1"/>
</dbReference>
<proteinExistence type="predicted"/>
<protein>
    <submittedName>
        <fullName evidence="2">Endonuclease/exonuclease/phosphatase family protein</fullName>
    </submittedName>
</protein>
<dbReference type="InterPro" id="IPR051916">
    <property type="entry name" value="GPI-anchor_lipid_remodeler"/>
</dbReference>
<comment type="caution">
    <text evidence="2">The sequence shown here is derived from an EMBL/GenBank/DDBJ whole genome shotgun (WGS) entry which is preliminary data.</text>
</comment>
<dbReference type="Pfam" id="PF03372">
    <property type="entry name" value="Exo_endo_phos"/>
    <property type="match status" value="1"/>
</dbReference>
<feature type="domain" description="Endonuclease/exonuclease/phosphatase" evidence="1">
    <location>
        <begin position="4"/>
        <end position="273"/>
    </location>
</feature>
<dbReference type="RefSeq" id="WP_322466897.1">
    <property type="nucleotide sequence ID" value="NZ_JAXOJX010000037.1"/>
</dbReference>
<keyword evidence="3" id="KW-1185">Reference proteome</keyword>
<gene>
    <name evidence="2" type="ORF">SM757_20820</name>
</gene>
<name>A0ABU5IJF9_9BURK</name>
<sequence length="281" mass="30778">MKLVTWNIQWGRGTDGRVDLRRIVDDARALADFDVLCLQEVADGWPALPGGAPGNQFRELALALPGFTAVEGVAVDVPGPTAGTRRRFGNLLLSRLPVLQVLRHHLPWPADATVPSMPRVAVEATLRTPLGALRVMTTHLEYYTQEHRVAQIKRLRQLQREAVRHARQPRPAGEGPFLSQPRGGPALLVGDMNFKPDSPEHARMVSPFPDGTPAWVDAWTLLHAGQPHPATFAPHEGASPEAPYCCDYVFAGADLAPRLRTLRVDARTTASDHQPLLVELG</sequence>
<evidence type="ECO:0000313" key="2">
    <source>
        <dbReference type="EMBL" id="MDZ5459026.1"/>
    </source>
</evidence>
<keyword evidence="2" id="KW-0255">Endonuclease</keyword>
<reference evidence="2 3" key="1">
    <citation type="submission" date="2023-11" db="EMBL/GenBank/DDBJ databases">
        <title>Draft genome of Azohydromonas lata strain H1 (DSM1123), a polyhydroxyalkanoate producer.</title>
        <authorList>
            <person name="Traversa D."/>
            <person name="D'Addabbo P."/>
            <person name="Pazzani C."/>
            <person name="Manzari C."/>
            <person name="Chiara M."/>
            <person name="Scrascia M."/>
        </authorList>
    </citation>
    <scope>NUCLEOTIDE SEQUENCE [LARGE SCALE GENOMIC DNA]</scope>
    <source>
        <strain evidence="2 3">H1</strain>
    </source>
</reference>